<evidence type="ECO:0000256" key="4">
    <source>
        <dbReference type="ARBA" id="ARBA00012564"/>
    </source>
</evidence>
<evidence type="ECO:0000256" key="1">
    <source>
        <dbReference type="ARBA" id="ARBA00000098"/>
    </source>
</evidence>
<keyword evidence="11" id="KW-0482">Metalloprotease</keyword>
<dbReference type="GO" id="GO:0043171">
    <property type="term" value="P:peptide catabolic process"/>
    <property type="evidence" value="ECO:0007669"/>
    <property type="project" value="TreeGrafter"/>
</dbReference>
<dbReference type="InterPro" id="IPR027268">
    <property type="entry name" value="Peptidase_M4/M1_CTD_sf"/>
</dbReference>
<dbReference type="RefSeq" id="WP_154075776.1">
    <property type="nucleotide sequence ID" value="NZ_CP045929.1"/>
</dbReference>
<feature type="domain" description="Aminopeptidase N-like N-terminal" evidence="16">
    <location>
        <begin position="109"/>
        <end position="194"/>
    </location>
</feature>
<name>A0A5Q3Q6X0_9PSEU</name>
<dbReference type="InterPro" id="IPR045357">
    <property type="entry name" value="Aminopeptidase_N-like_N"/>
</dbReference>
<protein>
    <recommendedName>
        <fullName evidence="5">Aminopeptidase N</fullName>
        <ecNumber evidence="4">3.4.11.2</ecNumber>
    </recommendedName>
    <alternativeName>
        <fullName evidence="12">Alanine aminopeptidase</fullName>
    </alternativeName>
    <alternativeName>
        <fullName evidence="13">Lysyl aminopeptidase</fullName>
    </alternativeName>
</protein>
<dbReference type="NCBIfam" id="TIGR02412">
    <property type="entry name" value="pepN_strep_liv"/>
    <property type="match status" value="1"/>
</dbReference>
<gene>
    <name evidence="17" type="primary">pepN</name>
    <name evidence="17" type="ORF">GIY23_06170</name>
</gene>
<dbReference type="Gene3D" id="1.10.390.10">
    <property type="entry name" value="Neutral Protease Domain 2"/>
    <property type="match status" value="1"/>
</dbReference>
<dbReference type="SUPFAM" id="SSF55486">
    <property type="entry name" value="Metalloproteases ('zincins'), catalytic domain"/>
    <property type="match status" value="1"/>
</dbReference>
<comment type="similarity">
    <text evidence="3">Belongs to the peptidase M1 family.</text>
</comment>
<dbReference type="FunFam" id="2.60.40.1730:FF:000010">
    <property type="entry name" value="Putative aminopeptidase N"/>
    <property type="match status" value="1"/>
</dbReference>
<dbReference type="EC" id="3.4.11.2" evidence="4"/>
<dbReference type="GO" id="GO:0016020">
    <property type="term" value="C:membrane"/>
    <property type="evidence" value="ECO:0007669"/>
    <property type="project" value="TreeGrafter"/>
</dbReference>
<sequence>MAPPNLTREQAEQRASLLEVHSYTVDLDLSGGADGLAVETFGSTTTVRFSCTRVGADSWIDIVAARVHSAVLNGIELDVSGYEESDGIRLPDLAEDNELELRADCRYMNTGEGLHRFIDPVDGGTYLYSQFETADAKRMFACFDQPDLKATYRLTVDAPADWKVVSNALAEVADVDGRTRRHSFETTQPMSTYLVALVAGPYAEWRDTYPAENGRPEIPLGLYCRASLAEHLDAQRLFTETKQGFAFYHQAFGVPYPFGKYDQCFVPEFNAGAMENAGCVTFLEDYVFRSRVTSYLYERRAETVLHEMAHMWFGDLVTMRWWDDLWLNESFATWASVLAQAEATEYTHAWTTFASVEKSWAYRQDQLPSTHPVAADIQDLQAVEVNFDGITYAKGASVLKQLVAYVGLENFLSGLRVYFERHAWGNATLDDLLTALEEASGRDLSWWSAQWLQTTGLNMLRPQFSLDEQGRFTSFTVVQSPARPGAGEFRTHRLAIGIYDEDGSGGLVRTHRVELDVDGERTDVPDLVGVHRGRLLLVNDDDLTYCTMRLDPESLACLIDRIGDVQDALPRALCWSTAWEMTREAELKARDFVSLVLGRSTDSGIGAESEIGVVQRVLLQAQTALNSYGAEDWQPEGWQRYSTRVLELARAAKPGSDHQLAFVNSLTSSVLSDEHLTAVRGWLDGTAPLEGLVVDTDLRWTLLQALVAHGAASEQEIDAELAQDQTATGRRRAERARALIPTEDAKERAWQRAVHDDELPNAVSDAVIAGFQHPAQRALLAPYVQRYFAEIDEVWQRRSSERAQPTVIGLFPSWAVHQDTVDATDAWLDGEHPASLRRLVSEGRAGIVRALAAREFDRS</sequence>
<dbReference type="InterPro" id="IPR012778">
    <property type="entry name" value="Pept_M1_aminopeptidase"/>
</dbReference>
<dbReference type="GO" id="GO:0008270">
    <property type="term" value="F:zinc ion binding"/>
    <property type="evidence" value="ECO:0007669"/>
    <property type="project" value="InterPro"/>
</dbReference>
<dbReference type="InterPro" id="IPR050344">
    <property type="entry name" value="Peptidase_M1_aminopeptidases"/>
</dbReference>
<dbReference type="CDD" id="cd09602">
    <property type="entry name" value="M1_APN"/>
    <property type="match status" value="1"/>
</dbReference>
<dbReference type="GO" id="GO:0042277">
    <property type="term" value="F:peptide binding"/>
    <property type="evidence" value="ECO:0007669"/>
    <property type="project" value="TreeGrafter"/>
</dbReference>
<dbReference type="GO" id="GO:0006508">
    <property type="term" value="P:proteolysis"/>
    <property type="evidence" value="ECO:0007669"/>
    <property type="project" value="UniProtKB-KW"/>
</dbReference>
<evidence type="ECO:0000256" key="11">
    <source>
        <dbReference type="ARBA" id="ARBA00023049"/>
    </source>
</evidence>
<dbReference type="Proteomes" id="UP000371041">
    <property type="component" value="Chromosome"/>
</dbReference>
<dbReference type="Pfam" id="PF11838">
    <property type="entry name" value="ERAP1_C"/>
    <property type="match status" value="1"/>
</dbReference>
<dbReference type="GO" id="GO:0016285">
    <property type="term" value="F:alanyl aminopeptidase activity"/>
    <property type="evidence" value="ECO:0007669"/>
    <property type="project" value="UniProtKB-EC"/>
</dbReference>
<evidence type="ECO:0000313" key="18">
    <source>
        <dbReference type="Proteomes" id="UP000371041"/>
    </source>
</evidence>
<dbReference type="FunFam" id="1.10.390.10:FF:000004">
    <property type="entry name" value="Aminopeptidase N"/>
    <property type="match status" value="1"/>
</dbReference>
<dbReference type="PANTHER" id="PTHR11533:SF174">
    <property type="entry name" value="PUROMYCIN-SENSITIVE AMINOPEPTIDASE-RELATED"/>
    <property type="match status" value="1"/>
</dbReference>
<keyword evidence="9 17" id="KW-0378">Hydrolase</keyword>
<comment type="cofactor">
    <cofactor evidence="2">
        <name>Zn(2+)</name>
        <dbReference type="ChEBI" id="CHEBI:29105"/>
    </cofactor>
</comment>
<feature type="domain" description="ERAP1-like C-terminal" evidence="15">
    <location>
        <begin position="536"/>
        <end position="847"/>
    </location>
</feature>
<dbReference type="GO" id="GO:0070006">
    <property type="term" value="F:metalloaminopeptidase activity"/>
    <property type="evidence" value="ECO:0007669"/>
    <property type="project" value="TreeGrafter"/>
</dbReference>
<evidence type="ECO:0000256" key="13">
    <source>
        <dbReference type="ARBA" id="ARBA00031533"/>
    </source>
</evidence>
<dbReference type="Gene3D" id="2.60.40.1730">
    <property type="entry name" value="tricorn interacting facor f3 domain"/>
    <property type="match status" value="1"/>
</dbReference>
<accession>A0A5Q3Q6X0</accession>
<dbReference type="SUPFAM" id="SSF63737">
    <property type="entry name" value="Leukotriene A4 hydrolase N-terminal domain"/>
    <property type="match status" value="1"/>
</dbReference>
<evidence type="ECO:0000259" key="14">
    <source>
        <dbReference type="Pfam" id="PF01433"/>
    </source>
</evidence>
<dbReference type="PRINTS" id="PR00756">
    <property type="entry name" value="ALADIPTASE"/>
</dbReference>
<keyword evidence="6 17" id="KW-0031">Aminopeptidase</keyword>
<evidence type="ECO:0000256" key="6">
    <source>
        <dbReference type="ARBA" id="ARBA00022438"/>
    </source>
</evidence>
<evidence type="ECO:0000256" key="9">
    <source>
        <dbReference type="ARBA" id="ARBA00022801"/>
    </source>
</evidence>
<dbReference type="GO" id="GO:0005737">
    <property type="term" value="C:cytoplasm"/>
    <property type="evidence" value="ECO:0007669"/>
    <property type="project" value="TreeGrafter"/>
</dbReference>
<proteinExistence type="inferred from homology"/>
<organism evidence="17 18">
    <name type="scientific">Allosaccharopolyspora coralli</name>
    <dbReference type="NCBI Taxonomy" id="2665642"/>
    <lineage>
        <taxon>Bacteria</taxon>
        <taxon>Bacillati</taxon>
        <taxon>Actinomycetota</taxon>
        <taxon>Actinomycetes</taxon>
        <taxon>Pseudonocardiales</taxon>
        <taxon>Pseudonocardiaceae</taxon>
        <taxon>Allosaccharopolyspora</taxon>
    </lineage>
</organism>
<evidence type="ECO:0000256" key="3">
    <source>
        <dbReference type="ARBA" id="ARBA00010136"/>
    </source>
</evidence>
<dbReference type="AlphaFoldDB" id="A0A5Q3Q6X0"/>
<dbReference type="InterPro" id="IPR014782">
    <property type="entry name" value="Peptidase_M1_dom"/>
</dbReference>
<keyword evidence="10" id="KW-0862">Zinc</keyword>
<evidence type="ECO:0000259" key="16">
    <source>
        <dbReference type="Pfam" id="PF17900"/>
    </source>
</evidence>
<evidence type="ECO:0000259" key="15">
    <source>
        <dbReference type="Pfam" id="PF11838"/>
    </source>
</evidence>
<dbReference type="EMBL" id="CP045929">
    <property type="protein sequence ID" value="QGK69176.1"/>
    <property type="molecule type" value="Genomic_DNA"/>
</dbReference>
<reference evidence="18" key="1">
    <citation type="submission" date="2019-11" db="EMBL/GenBank/DDBJ databases">
        <title>The complete genome sequence of Saccharopolyspora sp. E2A.</title>
        <authorList>
            <person name="Zhang G."/>
        </authorList>
    </citation>
    <scope>NUCLEOTIDE SEQUENCE [LARGE SCALE GENOMIC DNA]</scope>
    <source>
        <strain evidence="18">E2A</strain>
    </source>
</reference>
<evidence type="ECO:0000313" key="17">
    <source>
        <dbReference type="EMBL" id="QGK69176.1"/>
    </source>
</evidence>
<keyword evidence="7" id="KW-0645">Protease</keyword>
<evidence type="ECO:0000256" key="5">
    <source>
        <dbReference type="ARBA" id="ARBA00015611"/>
    </source>
</evidence>
<dbReference type="InterPro" id="IPR024571">
    <property type="entry name" value="ERAP1-like_C_dom"/>
</dbReference>
<keyword evidence="8" id="KW-0479">Metal-binding</keyword>
<comment type="catalytic activity">
    <reaction evidence="1">
        <text>Release of an N-terminal amino acid, Xaa-|-Yaa- from a peptide, amide or arylamide. Xaa is preferably Ala, but may be most amino acids including Pro (slow action). When a terminal hydrophobic residue is followed by a prolyl residue, the two may be released as an intact Xaa-Pro dipeptide.</text>
        <dbReference type="EC" id="3.4.11.2"/>
    </reaction>
</comment>
<dbReference type="KEGG" id="sace:GIY23_06170"/>
<dbReference type="GO" id="GO:0005615">
    <property type="term" value="C:extracellular space"/>
    <property type="evidence" value="ECO:0007669"/>
    <property type="project" value="TreeGrafter"/>
</dbReference>
<keyword evidence="18" id="KW-1185">Reference proteome</keyword>
<evidence type="ECO:0000256" key="12">
    <source>
        <dbReference type="ARBA" id="ARBA00029811"/>
    </source>
</evidence>
<evidence type="ECO:0000256" key="10">
    <source>
        <dbReference type="ARBA" id="ARBA00022833"/>
    </source>
</evidence>
<evidence type="ECO:0000256" key="2">
    <source>
        <dbReference type="ARBA" id="ARBA00001947"/>
    </source>
</evidence>
<evidence type="ECO:0000256" key="7">
    <source>
        <dbReference type="ARBA" id="ARBA00022670"/>
    </source>
</evidence>
<evidence type="ECO:0000256" key="8">
    <source>
        <dbReference type="ARBA" id="ARBA00022723"/>
    </source>
</evidence>
<dbReference type="InterPro" id="IPR001930">
    <property type="entry name" value="Peptidase_M1"/>
</dbReference>
<feature type="domain" description="Peptidase M1 membrane alanine aminopeptidase" evidence="14">
    <location>
        <begin position="240"/>
        <end position="451"/>
    </location>
</feature>
<dbReference type="InterPro" id="IPR042097">
    <property type="entry name" value="Aminopeptidase_N-like_N_sf"/>
</dbReference>
<dbReference type="Pfam" id="PF01433">
    <property type="entry name" value="Peptidase_M1"/>
    <property type="match status" value="1"/>
</dbReference>
<dbReference type="Pfam" id="PF17900">
    <property type="entry name" value="Peptidase_M1_N"/>
    <property type="match status" value="1"/>
</dbReference>
<dbReference type="PANTHER" id="PTHR11533">
    <property type="entry name" value="PROTEASE M1 ZINC METALLOPROTEASE"/>
    <property type="match status" value="1"/>
</dbReference>